<evidence type="ECO:0000313" key="8">
    <source>
        <dbReference type="EMBL" id="CAA6803736.1"/>
    </source>
</evidence>
<dbReference type="GO" id="GO:0008234">
    <property type="term" value="F:cysteine-type peptidase activity"/>
    <property type="evidence" value="ECO:0007669"/>
    <property type="project" value="UniProtKB-KW"/>
</dbReference>
<evidence type="ECO:0000256" key="1">
    <source>
        <dbReference type="ARBA" id="ARBA00007074"/>
    </source>
</evidence>
<dbReference type="Pfam" id="PF00877">
    <property type="entry name" value="NLPC_P60"/>
    <property type="match status" value="1"/>
</dbReference>
<dbReference type="InterPro" id="IPR038765">
    <property type="entry name" value="Papain-like_cys_pep_sf"/>
</dbReference>
<dbReference type="Pfam" id="PF12913">
    <property type="entry name" value="SH3_6"/>
    <property type="match status" value="1"/>
</dbReference>
<dbReference type="PROSITE" id="PS51257">
    <property type="entry name" value="PROKAR_LIPOPROTEIN"/>
    <property type="match status" value="1"/>
</dbReference>
<dbReference type="InterPro" id="IPR039439">
    <property type="entry name" value="SH3b1_dom"/>
</dbReference>
<evidence type="ECO:0000259" key="6">
    <source>
        <dbReference type="Pfam" id="PF00877"/>
    </source>
</evidence>
<proteinExistence type="inferred from homology"/>
<dbReference type="InterPro" id="IPR027017">
    <property type="entry name" value="P60_peptidase_YkfC"/>
</dbReference>
<protein>
    <recommendedName>
        <fullName evidence="9">Lipoprotein, NLP/P60 family</fullName>
    </recommendedName>
</protein>
<sequence length="444" mass="50199">MKKSLLFSLMLSLFFTSCQDVGDNTPLLSNSKKKQPVIIVNKNRHLNIPEFWIDKLENPHKIIMNEKEIETFNQNTAHNKHTLTFFKDVNRAYGSSWVKKSILKNYTGIKSRVSYLEDGNKISRMFYENIKQYLNSEAFLSTSVKTRYALTTSYCNQKIVPTELALLKKKYEIHFDRNQNSALDIATPIAILHSTKDGLWHYGIGPTSSGWVRSENIAFGEREEILNYLNSKSFVVTTAAKTSLKIEGHYHDYMRMGVRLPSLLKLDDMTMVMVPTADSNGNLILSNATVKTADVHKGYLKYTAQNILTQAFKFLHAPYGWGGMYGEQDCSKFLQEIYATVGVKLPRNSASQSNVSDAKLELSGLSKTSKHTFLKTTAMVAGSILHLKGHIVLYLGEHKGEPYIIHTVWGSSSRHFALGRTAVTSLNFNNYLGKIDRLTNITLN</sequence>
<dbReference type="GO" id="GO:0006508">
    <property type="term" value="P:proteolysis"/>
    <property type="evidence" value="ECO:0007669"/>
    <property type="project" value="UniProtKB-KW"/>
</dbReference>
<keyword evidence="2" id="KW-0645">Protease</keyword>
<dbReference type="Gene3D" id="3.90.1720.10">
    <property type="entry name" value="endopeptidase domain like (from Nostoc punctiforme)"/>
    <property type="match status" value="1"/>
</dbReference>
<organism evidence="8">
    <name type="scientific">uncultured Sulfurovum sp</name>
    <dbReference type="NCBI Taxonomy" id="269237"/>
    <lineage>
        <taxon>Bacteria</taxon>
        <taxon>Pseudomonadati</taxon>
        <taxon>Campylobacterota</taxon>
        <taxon>Epsilonproteobacteria</taxon>
        <taxon>Campylobacterales</taxon>
        <taxon>Sulfurovaceae</taxon>
        <taxon>Sulfurovum</taxon>
        <taxon>environmental samples</taxon>
    </lineage>
</organism>
<feature type="chain" id="PRO_5027887554" description="Lipoprotein, NLP/P60 family" evidence="5">
    <location>
        <begin position="21"/>
        <end position="444"/>
    </location>
</feature>
<dbReference type="AlphaFoldDB" id="A0A6S6SBZ3"/>
<comment type="similarity">
    <text evidence="1">Belongs to the peptidase C40 family.</text>
</comment>
<keyword evidence="5" id="KW-0732">Signal</keyword>
<keyword evidence="3" id="KW-0378">Hydrolase</keyword>
<evidence type="ECO:0000259" key="7">
    <source>
        <dbReference type="Pfam" id="PF12913"/>
    </source>
</evidence>
<evidence type="ECO:0000256" key="3">
    <source>
        <dbReference type="ARBA" id="ARBA00022801"/>
    </source>
</evidence>
<feature type="signal peptide" evidence="5">
    <location>
        <begin position="1"/>
        <end position="20"/>
    </location>
</feature>
<dbReference type="SUPFAM" id="SSF54001">
    <property type="entry name" value="Cysteine proteinases"/>
    <property type="match status" value="1"/>
</dbReference>
<reference evidence="8" key="1">
    <citation type="submission" date="2020-01" db="EMBL/GenBank/DDBJ databases">
        <authorList>
            <person name="Meier V. D."/>
            <person name="Meier V D."/>
        </authorList>
    </citation>
    <scope>NUCLEOTIDE SEQUENCE</scope>
    <source>
        <strain evidence="8">HLG_WM_MAG_02</strain>
    </source>
</reference>
<dbReference type="EMBL" id="CACVAZ010000014">
    <property type="protein sequence ID" value="CAA6803736.1"/>
    <property type="molecule type" value="Genomic_DNA"/>
</dbReference>
<gene>
    <name evidence="8" type="ORF">HELGO_WM10757</name>
</gene>
<keyword evidence="4" id="KW-0788">Thiol protease</keyword>
<evidence type="ECO:0000256" key="4">
    <source>
        <dbReference type="ARBA" id="ARBA00022807"/>
    </source>
</evidence>
<evidence type="ECO:0000256" key="5">
    <source>
        <dbReference type="SAM" id="SignalP"/>
    </source>
</evidence>
<dbReference type="PIRSF" id="PIRSF019015">
    <property type="entry name" value="P60_peptidase_YkfC"/>
    <property type="match status" value="1"/>
</dbReference>
<feature type="domain" description="SH3b1" evidence="7">
    <location>
        <begin position="172"/>
        <end position="213"/>
    </location>
</feature>
<name>A0A6S6SBZ3_9BACT</name>
<dbReference type="InterPro" id="IPR000064">
    <property type="entry name" value="NLP_P60_dom"/>
</dbReference>
<evidence type="ECO:0000256" key="2">
    <source>
        <dbReference type="ARBA" id="ARBA00022670"/>
    </source>
</evidence>
<accession>A0A6S6SBZ3</accession>
<feature type="domain" description="NlpC/P60" evidence="6">
    <location>
        <begin position="318"/>
        <end position="399"/>
    </location>
</feature>
<evidence type="ECO:0008006" key="9">
    <source>
        <dbReference type="Google" id="ProtNLM"/>
    </source>
</evidence>